<evidence type="ECO:0000256" key="1">
    <source>
        <dbReference type="ARBA" id="ARBA00004150"/>
    </source>
</evidence>
<dbReference type="AlphaFoldDB" id="A0A9P8PWW7"/>
<dbReference type="Pfam" id="PF04100">
    <property type="entry name" value="Vps53_N"/>
    <property type="match status" value="1"/>
</dbReference>
<evidence type="ECO:0000256" key="2">
    <source>
        <dbReference type="ARBA" id="ARBA00004481"/>
    </source>
</evidence>
<evidence type="ECO:0008006" key="11">
    <source>
        <dbReference type="Google" id="ProtNLM"/>
    </source>
</evidence>
<protein>
    <recommendedName>
        <fullName evidence="11">Vps53 N-terminal domain-containing protein</fullName>
    </recommendedName>
</protein>
<evidence type="ECO:0000259" key="7">
    <source>
        <dbReference type="Pfam" id="PF04100"/>
    </source>
</evidence>
<dbReference type="PANTHER" id="PTHR12820">
    <property type="entry name" value="VACUOLAR SORTING PROTEIN 53"/>
    <property type="match status" value="1"/>
</dbReference>
<evidence type="ECO:0000256" key="5">
    <source>
        <dbReference type="ARBA" id="ARBA00023034"/>
    </source>
</evidence>
<evidence type="ECO:0000256" key="3">
    <source>
        <dbReference type="ARBA" id="ARBA00008628"/>
    </source>
</evidence>
<dbReference type="Proteomes" id="UP000769528">
    <property type="component" value="Unassembled WGS sequence"/>
</dbReference>
<comment type="caution">
    <text evidence="9">The sequence shown here is derived from an EMBL/GenBank/DDBJ whole genome shotgun (WGS) entry which is preliminary data.</text>
</comment>
<organism evidence="9 10">
    <name type="scientific">Wickerhamomyces mucosus</name>
    <dbReference type="NCBI Taxonomy" id="1378264"/>
    <lineage>
        <taxon>Eukaryota</taxon>
        <taxon>Fungi</taxon>
        <taxon>Dikarya</taxon>
        <taxon>Ascomycota</taxon>
        <taxon>Saccharomycotina</taxon>
        <taxon>Saccharomycetes</taxon>
        <taxon>Phaffomycetales</taxon>
        <taxon>Wickerhamomycetaceae</taxon>
        <taxon>Wickerhamomyces</taxon>
    </lineage>
</organism>
<dbReference type="GO" id="GO:0000938">
    <property type="term" value="C:GARP complex"/>
    <property type="evidence" value="ECO:0007669"/>
    <property type="project" value="InterPro"/>
</dbReference>
<keyword evidence="6" id="KW-0472">Membrane</keyword>
<name>A0A9P8PWW7_9ASCO</name>
<dbReference type="EMBL" id="JAEUBF010000206">
    <property type="protein sequence ID" value="KAH3679933.1"/>
    <property type="molecule type" value="Genomic_DNA"/>
</dbReference>
<dbReference type="Gene3D" id="1.10.357.110">
    <property type="entry name" value="Vacuolar protein sorting-associated protein 53, C-terminus"/>
    <property type="match status" value="1"/>
</dbReference>
<proteinExistence type="inferred from homology"/>
<evidence type="ECO:0000259" key="8">
    <source>
        <dbReference type="Pfam" id="PF16854"/>
    </source>
</evidence>
<feature type="domain" description="Vps53 N-terminal" evidence="7">
    <location>
        <begin position="7"/>
        <end position="385"/>
    </location>
</feature>
<gene>
    <name evidence="9" type="ORF">WICMUC_000676</name>
</gene>
<dbReference type="GO" id="GO:0005829">
    <property type="term" value="C:cytosol"/>
    <property type="evidence" value="ECO:0007669"/>
    <property type="project" value="GOC"/>
</dbReference>
<dbReference type="GO" id="GO:0042147">
    <property type="term" value="P:retrograde transport, endosome to Golgi"/>
    <property type="evidence" value="ECO:0007669"/>
    <property type="project" value="InterPro"/>
</dbReference>
<keyword evidence="4" id="KW-0967">Endosome</keyword>
<evidence type="ECO:0000313" key="9">
    <source>
        <dbReference type="EMBL" id="KAH3679933.1"/>
    </source>
</evidence>
<dbReference type="PANTHER" id="PTHR12820:SF0">
    <property type="entry name" value="VACUOLAR PROTEIN SORTING-ASSOCIATED PROTEIN 53 HOMOLOG"/>
    <property type="match status" value="1"/>
</dbReference>
<dbReference type="InterPro" id="IPR007234">
    <property type="entry name" value="Vps53_N"/>
</dbReference>
<dbReference type="Pfam" id="PF16854">
    <property type="entry name" value="VPS53_C"/>
    <property type="match status" value="1"/>
</dbReference>
<dbReference type="InterPro" id="IPR038260">
    <property type="entry name" value="Vps53_C_sf"/>
</dbReference>
<evidence type="ECO:0000256" key="6">
    <source>
        <dbReference type="ARBA" id="ARBA00023136"/>
    </source>
</evidence>
<keyword evidence="10" id="KW-1185">Reference proteome</keyword>
<keyword evidence="5" id="KW-0333">Golgi apparatus</keyword>
<evidence type="ECO:0000256" key="4">
    <source>
        <dbReference type="ARBA" id="ARBA00022753"/>
    </source>
</evidence>
<dbReference type="InterPro" id="IPR031745">
    <property type="entry name" value="Vps53_C"/>
</dbReference>
<accession>A0A9P8PWW7</accession>
<feature type="domain" description="Vps53 C-terminal" evidence="8">
    <location>
        <begin position="606"/>
        <end position="687"/>
    </location>
</feature>
<evidence type="ECO:0000313" key="10">
    <source>
        <dbReference type="Proteomes" id="UP000769528"/>
    </source>
</evidence>
<comment type="similarity">
    <text evidence="3">Belongs to the VPS53 family.</text>
</comment>
<reference evidence="9" key="2">
    <citation type="submission" date="2021-01" db="EMBL/GenBank/DDBJ databases">
        <authorList>
            <person name="Schikora-Tamarit M.A."/>
        </authorList>
    </citation>
    <scope>NUCLEOTIDE SEQUENCE</scope>
    <source>
        <strain evidence="9">CBS6341</strain>
    </source>
</reference>
<comment type="subcellular location">
    <subcellularLocation>
        <location evidence="2">Endosome membrane</location>
        <topology evidence="2">Peripheral membrane protein</topology>
    </subcellularLocation>
    <subcellularLocation>
        <location evidence="1">Golgi apparatus</location>
        <location evidence="1">trans-Golgi network membrane</location>
        <topology evidence="1">Peripheral membrane protein</topology>
    </subcellularLocation>
</comment>
<dbReference type="InterPro" id="IPR039766">
    <property type="entry name" value="Vps53"/>
</dbReference>
<dbReference type="GO" id="GO:0010008">
    <property type="term" value="C:endosome membrane"/>
    <property type="evidence" value="ECO:0007669"/>
    <property type="project" value="UniProtKB-SubCell"/>
</dbReference>
<sequence>MSLESLDYDPYNDLLEIFSDPKSINQLDSLLEYTNSYKVSIDQQIEQNEKEYREYLKQTSSKKFDASKVKSALDEVIKEINENKQLSINSQNVISSMTSNIKDLDDAKKNLVLSMTVLKRLQMLMIAYEQLSELIANKDYTGSIQLLNAVNELIDHFKSYKSIDEIAQLTKKINKLKISIVDQIFQDFETALHKRDSNLSEEDLRSCCGILDILGLEYHDRLNTWFCNQQLKEIKSIFISNDEAGSLDNLSRRFLFFKRVLKNFEQYYTNIFPESWNIEQELTIKFCEHTRESIKQILAQNSGKIDVDLLLNALQQTIDFEKYLNNKFHYSNNHEEDEDDEVIYRSTDSKFTKSISFAFEPFLNVWVENQNSFLNSKFLDFLSAPKLYHDESDQGDDVNIIHSSTELFRSYRHLLNQCSALSTGQPLYDLSKLFSKWGLEYSNKILKPILPMVNSQINNEAIVYIILTLNTADYCSITITQLEDKMIEMVDTEFKENINFDPVKDSFLKLINESINLLISKISHDSEFSWREFSNTDWNSLQEVGDQSRFVVSLKTILNENFSKILPKFSRDLYIRNLCDKTVEITINQFLINLIKIKPIAIIVAEQLLLDLSILKETFLRLPTLTNEGTISSQYSKHVDKTVNKLEIILKLLLAQDVPQDGLIGSYFYLIGDKSLENFSKFLELKGFDKSKKSKYLESFKLQLKNHSNHGDLIESSTILSKLNLDSQHPLPQLPTNTDTFVSKFKSPEIATSPKFDSFLKSNQIERNLKEFALNSEHNVTKLNENFKSNFGKFFNRNN</sequence>
<reference evidence="9" key="1">
    <citation type="journal article" date="2021" name="Open Biol.">
        <title>Shared evolutionary footprints suggest mitochondrial oxidative damage underlies multiple complex I losses in fungi.</title>
        <authorList>
            <person name="Schikora-Tamarit M.A."/>
            <person name="Marcet-Houben M."/>
            <person name="Nosek J."/>
            <person name="Gabaldon T."/>
        </authorList>
    </citation>
    <scope>NUCLEOTIDE SEQUENCE</scope>
    <source>
        <strain evidence="9">CBS6341</strain>
    </source>
</reference>
<dbReference type="OrthoDB" id="10261632at2759"/>